<organism evidence="1 2">
    <name type="scientific">Riccia fluitans</name>
    <dbReference type="NCBI Taxonomy" id="41844"/>
    <lineage>
        <taxon>Eukaryota</taxon>
        <taxon>Viridiplantae</taxon>
        <taxon>Streptophyta</taxon>
        <taxon>Embryophyta</taxon>
        <taxon>Marchantiophyta</taxon>
        <taxon>Marchantiopsida</taxon>
        <taxon>Marchantiidae</taxon>
        <taxon>Marchantiales</taxon>
        <taxon>Ricciaceae</taxon>
        <taxon>Riccia</taxon>
    </lineage>
</organism>
<comment type="caution">
    <text evidence="1">The sequence shown here is derived from an EMBL/GenBank/DDBJ whole genome shotgun (WGS) entry which is preliminary data.</text>
</comment>
<dbReference type="Gene3D" id="3.80.10.10">
    <property type="entry name" value="Ribonuclease Inhibitor"/>
    <property type="match status" value="1"/>
</dbReference>
<dbReference type="PANTHER" id="PTHR47679">
    <property type="entry name" value="PROTEIN TORNADO 1"/>
    <property type="match status" value="1"/>
</dbReference>
<gene>
    <name evidence="1" type="ORF">R1flu_016768</name>
</gene>
<dbReference type="EMBL" id="JBHFFA010000004">
    <property type="protein sequence ID" value="KAL2632082.1"/>
    <property type="molecule type" value="Genomic_DNA"/>
</dbReference>
<accession>A0ABD1YQT9</accession>
<dbReference type="PANTHER" id="PTHR47679:SF1">
    <property type="entry name" value="PROTEIN TORNADO 1"/>
    <property type="match status" value="1"/>
</dbReference>
<name>A0ABD1YQT9_9MARC</name>
<dbReference type="SUPFAM" id="SSF52047">
    <property type="entry name" value="RNI-like"/>
    <property type="match status" value="1"/>
</dbReference>
<dbReference type="InterPro" id="IPR032675">
    <property type="entry name" value="LRR_dom_sf"/>
</dbReference>
<proteinExistence type="predicted"/>
<reference evidence="1 2" key="1">
    <citation type="submission" date="2024-09" db="EMBL/GenBank/DDBJ databases">
        <title>Chromosome-scale assembly of Riccia fluitans.</title>
        <authorList>
            <person name="Paukszto L."/>
            <person name="Sawicki J."/>
            <person name="Karawczyk K."/>
            <person name="Piernik-Szablinska J."/>
            <person name="Szczecinska M."/>
            <person name="Mazdziarz M."/>
        </authorList>
    </citation>
    <scope>NUCLEOTIDE SEQUENCE [LARGE SCALE GENOMIC DNA]</scope>
    <source>
        <strain evidence="1">Rf_01</strain>
        <tissue evidence="1">Aerial parts of the thallus</tissue>
    </source>
</reference>
<evidence type="ECO:0000313" key="2">
    <source>
        <dbReference type="Proteomes" id="UP001605036"/>
    </source>
</evidence>
<evidence type="ECO:0000313" key="1">
    <source>
        <dbReference type="EMBL" id="KAL2632082.1"/>
    </source>
</evidence>
<dbReference type="Proteomes" id="UP001605036">
    <property type="component" value="Unassembled WGS sequence"/>
</dbReference>
<keyword evidence="2" id="KW-1185">Reference proteome</keyword>
<sequence>MLRRLRGQLAPGESCVIENPDLQKDFYGFAVRDGKITAKQAEVRRRILDAIANCSSMEIFREEYLFYSGLNRAEWEMVLSPLQNNSSLKKVSLISDCDRGYTESVEIRGKLWEQLLRTSQTLKAVEIRFDATRATSYLPELAYGLRDNPSNSLEVIEFYSKVHEKEYEVIVEEEKERVITHAAELIKYATNLQILKFRGSVWWSRENPIGELTSSISNAMRQHLNELEITDLRFRSASPGPRDLVTAITRFLDACAPASLQGYVYYHVDKFHEEMRKNWGSNKDESYKVLNWALTHDVVKELCVIVPEREDSRLQRLFQRMQTNSSVLKLSQRNVPSSYRSFWKSLFDALKYNTSLRCLDLAGCHLKDEIFNPIMSLLQDNYTLEKVELRHPSWENDGKVALIEEATARNRNKSSYFLAMQAANFEFGPANLGRIFLCGSPYAGKTHLKMSMMRTCKKRSKSESLPEGPHDKVGNLLRMLKLWQTQGVEVELLRDDEWGQVYIWDLTGQYIFCALQDLIFPRTNTSCIFVFVFNPFQENSDILKENVNGTFRSEMEERLKFIVSNSQITGSPPWVLTVITNKDRSELALRRSNYPRLDLGRLKGELVQLQERFAALIRNSRSRNPSPVWTQSTFLKFCKDSRTALRDVSPEVLQAVVSYLHDVGSIIKVARDGIKGVMDNTGYESKDKEPWIVVDPNWLTQNFLGELICQGRRFRVQDGSIGGNWSNNEVFGGLAQAENFRRLLEVVLRSKHNSCRKIEVSSLEDIMQDLDLCYRVTVEDGSRRYFVPIVYGGLGERLDVRERLLILRWDTKDAVREKCEYLGYRLHCKDAITTTLTAAFFPRFEIHYRHTLIKKLGMSENCITCCLGIMMIRDNGYEIFVESDEVTGQFVDILVKSSQVEVEVPRRRQEVMKFVKKHVLQEIKAFCASQHGCPRIELEVSIIRSTSVQELIPIPERGEKHCVKLEGLKQKLQLLIERDLLSEDEKDVESISTLHHSWPAELGGAEEIRDLLGEEDVIDVLNKIRSSIRETEIRMNLKLDDGSNA</sequence>
<dbReference type="AlphaFoldDB" id="A0ABD1YQT9"/>
<protein>
    <submittedName>
        <fullName evidence="1">Uncharacterized protein</fullName>
    </submittedName>
</protein>